<evidence type="ECO:0000256" key="2">
    <source>
        <dbReference type="SAM" id="SignalP"/>
    </source>
</evidence>
<feature type="chain" id="PRO_5037287966" evidence="2">
    <location>
        <begin position="25"/>
        <end position="319"/>
    </location>
</feature>
<keyword evidence="2" id="KW-0732">Signal</keyword>
<dbReference type="SUPFAM" id="SSF53474">
    <property type="entry name" value="alpha/beta-Hydrolases"/>
    <property type="match status" value="1"/>
</dbReference>
<sequence>MTTIRRYAAVVLAVVLALASPVAARLHPPAGNPVPPQGFSARDANVNGIKMHYVIGGHGPTLVLLHGYPETSYEWFGVLPALGRSYTVIAPDLRGAGGSSAPAGGYDKVTMAADVHALLASLGRTREVNVVGHDIGTMVAYAYAAAYRGEVRKLALTEAPIPDDTVYTYPSLNKGGPGFWNFGFFSLTNGLPENTIDGHEKQWVAGFVDWLAVNKAAIHEQDTDVYAQALRDDAHLRASFEWFRAFGTDNGDVALSGQRKLTIPVLAVGADHSLKEKVAEQARSYAVHVQEAVVPNSGHWIWEEQPAYMTELLLTFLAR</sequence>
<dbReference type="Gene3D" id="3.40.50.1820">
    <property type="entry name" value="alpha/beta hydrolase"/>
    <property type="match status" value="1"/>
</dbReference>
<dbReference type="AlphaFoldDB" id="A0A919SJC7"/>
<evidence type="ECO:0000259" key="3">
    <source>
        <dbReference type="Pfam" id="PF00561"/>
    </source>
</evidence>
<dbReference type="EMBL" id="BOQP01000016">
    <property type="protein sequence ID" value="GIM73111.1"/>
    <property type="molecule type" value="Genomic_DNA"/>
</dbReference>
<dbReference type="InterPro" id="IPR000073">
    <property type="entry name" value="AB_hydrolase_1"/>
</dbReference>
<dbReference type="InterPro" id="IPR000639">
    <property type="entry name" value="Epox_hydrolase-like"/>
</dbReference>
<dbReference type="RefSeq" id="WP_212998144.1">
    <property type="nucleotide sequence ID" value="NZ_BAAATW010000007.1"/>
</dbReference>
<evidence type="ECO:0000313" key="4">
    <source>
        <dbReference type="EMBL" id="GIM73111.1"/>
    </source>
</evidence>
<keyword evidence="1 4" id="KW-0378">Hydrolase</keyword>
<dbReference type="InterPro" id="IPR029058">
    <property type="entry name" value="AB_hydrolase_fold"/>
</dbReference>
<evidence type="ECO:0000313" key="5">
    <source>
        <dbReference type="Proteomes" id="UP000680865"/>
    </source>
</evidence>
<dbReference type="Pfam" id="PF00561">
    <property type="entry name" value="Abhydrolase_1"/>
    <property type="match status" value="1"/>
</dbReference>
<feature type="signal peptide" evidence="2">
    <location>
        <begin position="1"/>
        <end position="24"/>
    </location>
</feature>
<reference evidence="4" key="1">
    <citation type="submission" date="2021-03" db="EMBL/GenBank/DDBJ databases">
        <title>Whole genome shotgun sequence of Actinoplanes consettensis NBRC 14913.</title>
        <authorList>
            <person name="Komaki H."/>
            <person name="Tamura T."/>
        </authorList>
    </citation>
    <scope>NUCLEOTIDE SEQUENCE</scope>
    <source>
        <strain evidence="4">NBRC 14913</strain>
    </source>
</reference>
<dbReference type="GO" id="GO:0016787">
    <property type="term" value="F:hydrolase activity"/>
    <property type="evidence" value="ECO:0007669"/>
    <property type="project" value="UniProtKB-KW"/>
</dbReference>
<keyword evidence="5" id="KW-1185">Reference proteome</keyword>
<comment type="caution">
    <text evidence="4">The sequence shown here is derived from an EMBL/GenBank/DDBJ whole genome shotgun (WGS) entry which is preliminary data.</text>
</comment>
<name>A0A919SJC7_9ACTN</name>
<dbReference type="PRINTS" id="PR00412">
    <property type="entry name" value="EPOXHYDRLASE"/>
</dbReference>
<organism evidence="4 5">
    <name type="scientific">Winogradskya consettensis</name>
    <dbReference type="NCBI Taxonomy" id="113560"/>
    <lineage>
        <taxon>Bacteria</taxon>
        <taxon>Bacillati</taxon>
        <taxon>Actinomycetota</taxon>
        <taxon>Actinomycetes</taxon>
        <taxon>Micromonosporales</taxon>
        <taxon>Micromonosporaceae</taxon>
        <taxon>Winogradskya</taxon>
    </lineage>
</organism>
<accession>A0A919SJC7</accession>
<proteinExistence type="predicted"/>
<dbReference type="Proteomes" id="UP000680865">
    <property type="component" value="Unassembled WGS sequence"/>
</dbReference>
<gene>
    <name evidence="4" type="ORF">Aco04nite_33680</name>
</gene>
<protein>
    <submittedName>
        <fullName evidence="4">Epoxide hydrolase</fullName>
    </submittedName>
</protein>
<dbReference type="PANTHER" id="PTHR43329">
    <property type="entry name" value="EPOXIDE HYDROLASE"/>
    <property type="match status" value="1"/>
</dbReference>
<evidence type="ECO:0000256" key="1">
    <source>
        <dbReference type="ARBA" id="ARBA00022801"/>
    </source>
</evidence>
<feature type="domain" description="AB hydrolase-1" evidence="3">
    <location>
        <begin position="60"/>
        <end position="304"/>
    </location>
</feature>